<dbReference type="AlphaFoldDB" id="A0A9D4D577"/>
<evidence type="ECO:0000313" key="3">
    <source>
        <dbReference type="Proteomes" id="UP000828390"/>
    </source>
</evidence>
<reference evidence="2" key="1">
    <citation type="journal article" date="2019" name="bioRxiv">
        <title>The Genome of the Zebra Mussel, Dreissena polymorpha: A Resource for Invasive Species Research.</title>
        <authorList>
            <person name="McCartney M.A."/>
            <person name="Auch B."/>
            <person name="Kono T."/>
            <person name="Mallez S."/>
            <person name="Zhang Y."/>
            <person name="Obille A."/>
            <person name="Becker A."/>
            <person name="Abrahante J.E."/>
            <person name="Garbe J."/>
            <person name="Badalamenti J.P."/>
            <person name="Herman A."/>
            <person name="Mangelson H."/>
            <person name="Liachko I."/>
            <person name="Sullivan S."/>
            <person name="Sone E.D."/>
            <person name="Koren S."/>
            <person name="Silverstein K.A.T."/>
            <person name="Beckman K.B."/>
            <person name="Gohl D.M."/>
        </authorList>
    </citation>
    <scope>NUCLEOTIDE SEQUENCE</scope>
    <source>
        <strain evidence="2">Duluth1</strain>
        <tissue evidence="2">Whole animal</tissue>
    </source>
</reference>
<evidence type="ECO:0000313" key="2">
    <source>
        <dbReference type="EMBL" id="KAH3738885.1"/>
    </source>
</evidence>
<dbReference type="Proteomes" id="UP000828390">
    <property type="component" value="Unassembled WGS sequence"/>
</dbReference>
<name>A0A9D4D577_DREPO</name>
<evidence type="ECO:0000256" key="1">
    <source>
        <dbReference type="SAM" id="MobiDB-lite"/>
    </source>
</evidence>
<accession>A0A9D4D577</accession>
<keyword evidence="3" id="KW-1185">Reference proteome</keyword>
<dbReference type="EMBL" id="JAIWYP010000011">
    <property type="protein sequence ID" value="KAH3738885.1"/>
    <property type="molecule type" value="Genomic_DNA"/>
</dbReference>
<reference evidence="2" key="2">
    <citation type="submission" date="2020-11" db="EMBL/GenBank/DDBJ databases">
        <authorList>
            <person name="McCartney M.A."/>
            <person name="Auch B."/>
            <person name="Kono T."/>
            <person name="Mallez S."/>
            <person name="Becker A."/>
            <person name="Gohl D.M."/>
            <person name="Silverstein K.A.T."/>
            <person name="Koren S."/>
            <person name="Bechman K.B."/>
            <person name="Herman A."/>
            <person name="Abrahante J.E."/>
            <person name="Garbe J."/>
        </authorList>
    </citation>
    <scope>NUCLEOTIDE SEQUENCE</scope>
    <source>
        <strain evidence="2">Duluth1</strain>
        <tissue evidence="2">Whole animal</tissue>
    </source>
</reference>
<sequence>MPSTSLAGLPPSCLAALTMDPRLSKCFVRLNRLTMDDNGHCTAAPTSCSADTAKATATSSNVCKALTSQAAHMEQKVTIKLKHTYQAMHIRFDLENNSFYIVLSICSVPFLQSQVGAYATQQEEQWQLLEEDEPRLEMEEAMVSLKPTHIYFFKFINVNVYIHSYIFAILHSFRSIFTERTGQHRRRDKRVDGDEERRCYGSSHRQGGAVIVDKPLHRL</sequence>
<feature type="compositionally biased region" description="Basic and acidic residues" evidence="1">
    <location>
        <begin position="189"/>
        <end position="199"/>
    </location>
</feature>
<comment type="caution">
    <text evidence="2">The sequence shown here is derived from an EMBL/GenBank/DDBJ whole genome shotgun (WGS) entry which is preliminary data.</text>
</comment>
<feature type="region of interest" description="Disordered" evidence="1">
    <location>
        <begin position="184"/>
        <end position="206"/>
    </location>
</feature>
<proteinExistence type="predicted"/>
<protein>
    <submittedName>
        <fullName evidence="2">Uncharacterized protein</fullName>
    </submittedName>
</protein>
<gene>
    <name evidence="2" type="ORF">DPMN_045528</name>
</gene>
<organism evidence="2 3">
    <name type="scientific">Dreissena polymorpha</name>
    <name type="common">Zebra mussel</name>
    <name type="synonym">Mytilus polymorpha</name>
    <dbReference type="NCBI Taxonomy" id="45954"/>
    <lineage>
        <taxon>Eukaryota</taxon>
        <taxon>Metazoa</taxon>
        <taxon>Spiralia</taxon>
        <taxon>Lophotrochozoa</taxon>
        <taxon>Mollusca</taxon>
        <taxon>Bivalvia</taxon>
        <taxon>Autobranchia</taxon>
        <taxon>Heteroconchia</taxon>
        <taxon>Euheterodonta</taxon>
        <taxon>Imparidentia</taxon>
        <taxon>Neoheterodontei</taxon>
        <taxon>Myida</taxon>
        <taxon>Dreissenoidea</taxon>
        <taxon>Dreissenidae</taxon>
        <taxon>Dreissena</taxon>
    </lineage>
</organism>